<evidence type="ECO:0000256" key="1">
    <source>
        <dbReference type="SAM" id="MobiDB-lite"/>
    </source>
</evidence>
<dbReference type="Gene3D" id="2.80.10.50">
    <property type="match status" value="2"/>
</dbReference>
<dbReference type="AlphaFoldDB" id="A0A840L807"/>
<feature type="signal peptide" evidence="2">
    <location>
        <begin position="1"/>
        <end position="27"/>
    </location>
</feature>
<evidence type="ECO:0000313" key="4">
    <source>
        <dbReference type="EMBL" id="MBB4844694.1"/>
    </source>
</evidence>
<evidence type="ECO:0000259" key="3">
    <source>
        <dbReference type="SMART" id="SM00458"/>
    </source>
</evidence>
<evidence type="ECO:0000256" key="2">
    <source>
        <dbReference type="SAM" id="SignalP"/>
    </source>
</evidence>
<dbReference type="Pfam" id="PF11218">
    <property type="entry name" value="DUF3011"/>
    <property type="match status" value="1"/>
</dbReference>
<dbReference type="PROSITE" id="PS50231">
    <property type="entry name" value="RICIN_B_LECTIN"/>
    <property type="match status" value="1"/>
</dbReference>
<dbReference type="InterPro" id="IPR000772">
    <property type="entry name" value="Ricin_B_lectin"/>
</dbReference>
<dbReference type="RefSeq" id="WP_184301469.1">
    <property type="nucleotide sequence ID" value="NZ_JACHLP010000006.1"/>
</dbReference>
<dbReference type="EMBL" id="JACHLP010000006">
    <property type="protein sequence ID" value="MBB4844694.1"/>
    <property type="molecule type" value="Genomic_DNA"/>
</dbReference>
<feature type="domain" description="Ricin B lectin" evidence="3">
    <location>
        <begin position="153"/>
        <end position="278"/>
    </location>
</feature>
<feature type="region of interest" description="Disordered" evidence="1">
    <location>
        <begin position="133"/>
        <end position="156"/>
    </location>
</feature>
<name>A0A840L807_9BURK</name>
<proteinExistence type="predicted"/>
<dbReference type="InterPro" id="IPR035992">
    <property type="entry name" value="Ricin_B-like_lectins"/>
</dbReference>
<reference evidence="4 5" key="1">
    <citation type="submission" date="2020-08" db="EMBL/GenBank/DDBJ databases">
        <title>Functional genomics of gut bacteria from endangered species of beetles.</title>
        <authorList>
            <person name="Carlos-Shanley C."/>
        </authorList>
    </citation>
    <scope>NUCLEOTIDE SEQUENCE [LARGE SCALE GENOMIC DNA]</scope>
    <source>
        <strain evidence="4 5">S00239</strain>
    </source>
</reference>
<gene>
    <name evidence="4" type="ORF">HNP55_003238</name>
</gene>
<feature type="chain" id="PRO_5032282909" description="Ricin B lectin domain-containing protein" evidence="2">
    <location>
        <begin position="28"/>
        <end position="278"/>
    </location>
</feature>
<accession>A0A840L807</accession>
<dbReference type="SUPFAM" id="SSF50370">
    <property type="entry name" value="Ricin B-like lectins"/>
    <property type="match status" value="1"/>
</dbReference>
<dbReference type="NCBIfam" id="NF035930">
    <property type="entry name" value="lectin_2"/>
    <property type="match status" value="1"/>
</dbReference>
<keyword evidence="5" id="KW-1185">Reference proteome</keyword>
<organism evidence="4 5">
    <name type="scientific">Roseateles oligotrophus</name>
    <dbReference type="NCBI Taxonomy" id="1769250"/>
    <lineage>
        <taxon>Bacteria</taxon>
        <taxon>Pseudomonadati</taxon>
        <taxon>Pseudomonadota</taxon>
        <taxon>Betaproteobacteria</taxon>
        <taxon>Burkholderiales</taxon>
        <taxon>Sphaerotilaceae</taxon>
        <taxon>Roseateles</taxon>
    </lineage>
</organism>
<protein>
    <recommendedName>
        <fullName evidence="3">Ricin B lectin domain-containing protein</fullName>
    </recommendedName>
</protein>
<keyword evidence="2" id="KW-0732">Signal</keyword>
<sequence length="278" mass="29839">MTSSPFNRLVCGLSLAAMLAPSAPAQAAEQTVELRSRGGYESMPLAAGTRDVELLEQLSGACRFNRSWGFDLSNKELWVNQGCAARFKIVGKPLDKGQEGGQDEAKEGSGVNPAIALAALAAIAGVAVLASRDRDRDEGNHNNQDPVGPSNPDARERPLRAYGGLCVDVEGDARQGAGAILFRCHGGSNQRFSLGRGGELRVGGNLCLDVEGGNGADGTRLIAWRCNGQSNQRWNFYGDQIRSQLNGKCMDVRDGRFRPGQAVQLYRCNGSDAQRWSW</sequence>
<dbReference type="CDD" id="cd23418">
    <property type="entry name" value="beta-trefoil_Ricin_XLN-like"/>
    <property type="match status" value="1"/>
</dbReference>
<dbReference type="Pfam" id="PF00652">
    <property type="entry name" value="Ricin_B_lectin"/>
    <property type="match status" value="1"/>
</dbReference>
<dbReference type="InterPro" id="IPR021381">
    <property type="entry name" value="DUF3011"/>
</dbReference>
<evidence type="ECO:0000313" key="5">
    <source>
        <dbReference type="Proteomes" id="UP000562027"/>
    </source>
</evidence>
<dbReference type="SMART" id="SM00458">
    <property type="entry name" value="RICIN"/>
    <property type="match status" value="1"/>
</dbReference>
<comment type="caution">
    <text evidence="4">The sequence shown here is derived from an EMBL/GenBank/DDBJ whole genome shotgun (WGS) entry which is preliminary data.</text>
</comment>
<dbReference type="Proteomes" id="UP000562027">
    <property type="component" value="Unassembled WGS sequence"/>
</dbReference>